<dbReference type="EMBL" id="CM045768">
    <property type="protein sequence ID" value="KAI7983787.1"/>
    <property type="molecule type" value="Genomic_DNA"/>
</dbReference>
<evidence type="ECO:0000313" key="2">
    <source>
        <dbReference type="Proteomes" id="UP001060215"/>
    </source>
</evidence>
<sequence length="69" mass="7536">MSLGYRNSVGVDCNGSRGGLWAAWDDCQHITSVETIDRYLLLHVSDVHVKIPLPASKKGEVLLNLEAVS</sequence>
<keyword evidence="2" id="KW-1185">Reference proteome</keyword>
<organism evidence="1 2">
    <name type="scientific">Camellia lanceoleosa</name>
    <dbReference type="NCBI Taxonomy" id="1840588"/>
    <lineage>
        <taxon>Eukaryota</taxon>
        <taxon>Viridiplantae</taxon>
        <taxon>Streptophyta</taxon>
        <taxon>Embryophyta</taxon>
        <taxon>Tracheophyta</taxon>
        <taxon>Spermatophyta</taxon>
        <taxon>Magnoliopsida</taxon>
        <taxon>eudicotyledons</taxon>
        <taxon>Gunneridae</taxon>
        <taxon>Pentapetalae</taxon>
        <taxon>asterids</taxon>
        <taxon>Ericales</taxon>
        <taxon>Theaceae</taxon>
        <taxon>Camellia</taxon>
    </lineage>
</organism>
<name>A0ACC0F533_9ERIC</name>
<proteinExistence type="predicted"/>
<accession>A0ACC0F533</accession>
<protein>
    <submittedName>
        <fullName evidence="1">Uncharacterized protein</fullName>
    </submittedName>
</protein>
<reference evidence="1 2" key="1">
    <citation type="journal article" date="2022" name="Plant J.">
        <title>Chromosome-level genome of Camellia lanceoleosa provides a valuable resource for understanding genome evolution and self-incompatibility.</title>
        <authorList>
            <person name="Gong W."/>
            <person name="Xiao S."/>
            <person name="Wang L."/>
            <person name="Liao Z."/>
            <person name="Chang Y."/>
            <person name="Mo W."/>
            <person name="Hu G."/>
            <person name="Li W."/>
            <person name="Zhao G."/>
            <person name="Zhu H."/>
            <person name="Hu X."/>
            <person name="Ji K."/>
            <person name="Xiang X."/>
            <person name="Song Q."/>
            <person name="Yuan D."/>
            <person name="Jin S."/>
            <person name="Zhang L."/>
        </authorList>
    </citation>
    <scope>NUCLEOTIDE SEQUENCE [LARGE SCALE GENOMIC DNA]</scope>
    <source>
        <strain evidence="1">SQ_2022a</strain>
    </source>
</reference>
<comment type="caution">
    <text evidence="1">The sequence shown here is derived from an EMBL/GenBank/DDBJ whole genome shotgun (WGS) entry which is preliminary data.</text>
</comment>
<dbReference type="Proteomes" id="UP001060215">
    <property type="component" value="Chromosome 11"/>
</dbReference>
<evidence type="ECO:0000313" key="1">
    <source>
        <dbReference type="EMBL" id="KAI7983787.1"/>
    </source>
</evidence>
<gene>
    <name evidence="1" type="ORF">LOK49_LG15G00890</name>
</gene>